<dbReference type="EMBL" id="AP012032">
    <property type="protein sequence ID" value="BAK12095.1"/>
    <property type="molecule type" value="Genomic_DNA"/>
</dbReference>
<accession>A0A0H3KYG7</accession>
<protein>
    <submittedName>
        <fullName evidence="3">Major fimbrial subunit protein SmfA</fullName>
    </submittedName>
</protein>
<evidence type="ECO:0000313" key="3">
    <source>
        <dbReference type="EMBL" id="BAK12095.1"/>
    </source>
</evidence>
<feature type="signal peptide" evidence="1">
    <location>
        <begin position="1"/>
        <end position="23"/>
    </location>
</feature>
<feature type="chain" id="PRO_5002614078" evidence="1">
    <location>
        <begin position="24"/>
        <end position="191"/>
    </location>
</feature>
<dbReference type="InterPro" id="IPR008966">
    <property type="entry name" value="Adhesion_dom_sf"/>
</dbReference>
<dbReference type="PANTHER" id="PTHR33420:SF26">
    <property type="entry name" value="FIMBRIAL SUBUNIT"/>
    <property type="match status" value="1"/>
</dbReference>
<feature type="domain" description="Fimbrial-type adhesion" evidence="2">
    <location>
        <begin position="31"/>
        <end position="191"/>
    </location>
</feature>
<dbReference type="HOGENOM" id="CLU_088965_3_1_6"/>
<dbReference type="GO" id="GO:0043709">
    <property type="term" value="P:cell adhesion involved in single-species biofilm formation"/>
    <property type="evidence" value="ECO:0007669"/>
    <property type="project" value="TreeGrafter"/>
</dbReference>
<dbReference type="KEGG" id="paj:PAJ_2015"/>
<dbReference type="Pfam" id="PF00419">
    <property type="entry name" value="Fimbrial"/>
    <property type="match status" value="1"/>
</dbReference>
<dbReference type="PATRIC" id="fig|553.3.peg.1336"/>
<dbReference type="OrthoDB" id="6522787at2"/>
<reference evidence="4" key="1">
    <citation type="journal article" date="2012" name="Appl. Microbiol. Biotechnol.">
        <title>The complete genome sequence of Pantoea ananatis AJ13355, an organism with great biotechnological potential.</title>
        <authorList>
            <person name="Hara Y."/>
            <person name="Kadotani N."/>
            <person name="Izui H."/>
            <person name="Katashkina J.I."/>
            <person name="Kuvaeva T.M."/>
            <person name="Andreeva I.G."/>
            <person name="Golubeva L.I."/>
            <person name="Malko D.B."/>
            <person name="Makeev V.J."/>
            <person name="Mashko S.V."/>
            <person name="Kozlov Y.I."/>
        </authorList>
    </citation>
    <scope>NUCLEOTIDE SEQUENCE [LARGE SCALE GENOMIC DNA]</scope>
    <source>
        <strain evidence="4">AJ13355</strain>
    </source>
</reference>
<evidence type="ECO:0000259" key="2">
    <source>
        <dbReference type="Pfam" id="PF00419"/>
    </source>
</evidence>
<dbReference type="AlphaFoldDB" id="A0A0H3KYG7"/>
<organism evidence="3 4">
    <name type="scientific">Pantoea ananatis (strain AJ13355)</name>
    <dbReference type="NCBI Taxonomy" id="932677"/>
    <lineage>
        <taxon>Bacteria</taxon>
        <taxon>Pseudomonadati</taxon>
        <taxon>Pseudomonadota</taxon>
        <taxon>Gammaproteobacteria</taxon>
        <taxon>Enterobacterales</taxon>
        <taxon>Erwiniaceae</taxon>
        <taxon>Pantoea</taxon>
    </lineage>
</organism>
<dbReference type="PANTHER" id="PTHR33420">
    <property type="entry name" value="FIMBRIAL SUBUNIT ELFA-RELATED"/>
    <property type="match status" value="1"/>
</dbReference>
<dbReference type="RefSeq" id="WP_013026604.1">
    <property type="nucleotide sequence ID" value="NC_017531.2"/>
</dbReference>
<dbReference type="Gene3D" id="2.60.40.1090">
    <property type="entry name" value="Fimbrial-type adhesion domain"/>
    <property type="match status" value="1"/>
</dbReference>
<keyword evidence="1" id="KW-0732">Signal</keyword>
<dbReference type="InterPro" id="IPR000259">
    <property type="entry name" value="Adhesion_dom_fimbrial"/>
</dbReference>
<evidence type="ECO:0000256" key="1">
    <source>
        <dbReference type="SAM" id="SignalP"/>
    </source>
</evidence>
<dbReference type="GeneID" id="57267376"/>
<dbReference type="InterPro" id="IPR036937">
    <property type="entry name" value="Adhesion_dom_fimbrial_sf"/>
</dbReference>
<gene>
    <name evidence="3" type="primary">smfA</name>
    <name evidence="3" type="ordered locus">PAJ_2015</name>
</gene>
<dbReference type="InterPro" id="IPR050263">
    <property type="entry name" value="Bact_Fimbrial_Adh_Pro"/>
</dbReference>
<proteinExistence type="predicted"/>
<name>A0A0H3KYG7_PANAA</name>
<dbReference type="GO" id="GO:0009289">
    <property type="term" value="C:pilus"/>
    <property type="evidence" value="ECO:0007669"/>
    <property type="project" value="InterPro"/>
</dbReference>
<dbReference type="Proteomes" id="UP000006690">
    <property type="component" value="Chromosome"/>
</dbReference>
<evidence type="ECO:0000313" key="4">
    <source>
        <dbReference type="Proteomes" id="UP000006690"/>
    </source>
</evidence>
<dbReference type="eggNOG" id="COG3539">
    <property type="taxonomic scope" value="Bacteria"/>
</dbReference>
<sequence>MKINKVAVVLMLALGMGATGAHAANQGQGKITFHGHIIDAACSIGSDSEKQTVELGQISARQLEDQGTSSPKVFTIDLENCRMNSTDDGNGNTVITSPTVKVTFGGTAAVKSDGSTDNNKFGIMGTASGAGVVITDASSAIIPVGGSSEARTLIEGNNTLAFSAYLQGLDDNNAIKSGEFTSIADFTLAYD</sequence>
<dbReference type="SUPFAM" id="SSF49401">
    <property type="entry name" value="Bacterial adhesins"/>
    <property type="match status" value="1"/>
</dbReference>